<dbReference type="InterPro" id="IPR036318">
    <property type="entry name" value="FAD-bd_PCMH-like_sf"/>
</dbReference>
<keyword evidence="6" id="KW-1185">Reference proteome</keyword>
<dbReference type="GO" id="GO:0071949">
    <property type="term" value="F:FAD binding"/>
    <property type="evidence" value="ECO:0007669"/>
    <property type="project" value="InterPro"/>
</dbReference>
<dbReference type="AlphaFoldDB" id="A0A6L3T1Z7"/>
<organism evidence="5 6">
    <name type="scientific">Methylobacterium soli</name>
    <dbReference type="NCBI Taxonomy" id="553447"/>
    <lineage>
        <taxon>Bacteria</taxon>
        <taxon>Pseudomonadati</taxon>
        <taxon>Pseudomonadota</taxon>
        <taxon>Alphaproteobacteria</taxon>
        <taxon>Hyphomicrobiales</taxon>
        <taxon>Methylobacteriaceae</taxon>
        <taxon>Methylobacterium</taxon>
    </lineage>
</organism>
<dbReference type="InterPro" id="IPR016166">
    <property type="entry name" value="FAD-bd_PCMH"/>
</dbReference>
<reference evidence="5 6" key="1">
    <citation type="submission" date="2019-09" db="EMBL/GenBank/DDBJ databases">
        <title>YIM 48816 draft genome.</title>
        <authorList>
            <person name="Jiang L."/>
        </authorList>
    </citation>
    <scope>NUCLEOTIDE SEQUENCE [LARGE SCALE GENOMIC DNA]</scope>
    <source>
        <strain evidence="5 6">YIM 48816</strain>
    </source>
</reference>
<dbReference type="InterPro" id="IPR006094">
    <property type="entry name" value="Oxid_FAD_bind_N"/>
</dbReference>
<accession>A0A6L3T1Z7</accession>
<dbReference type="Pfam" id="PF01565">
    <property type="entry name" value="FAD_binding_4"/>
    <property type="match status" value="1"/>
</dbReference>
<dbReference type="GO" id="GO:0003824">
    <property type="term" value="F:catalytic activity"/>
    <property type="evidence" value="ECO:0007669"/>
    <property type="project" value="InterPro"/>
</dbReference>
<dbReference type="Gene3D" id="3.30.465.10">
    <property type="match status" value="1"/>
</dbReference>
<dbReference type="InterPro" id="IPR016169">
    <property type="entry name" value="FAD-bd_PCMH_sub2"/>
</dbReference>
<dbReference type="RefSeq" id="WP_151000429.1">
    <property type="nucleotide sequence ID" value="NZ_VZZK01000011.1"/>
</dbReference>
<dbReference type="PANTHER" id="PTHR11748:SF103">
    <property type="entry name" value="GLYCOLATE OXIDASE SUBUNIT GLCE"/>
    <property type="match status" value="1"/>
</dbReference>
<evidence type="ECO:0000313" key="5">
    <source>
        <dbReference type="EMBL" id="KAB1078897.1"/>
    </source>
</evidence>
<evidence type="ECO:0000259" key="4">
    <source>
        <dbReference type="PROSITE" id="PS51387"/>
    </source>
</evidence>
<dbReference type="OrthoDB" id="9811557at2"/>
<name>A0A6L3T1Z7_9HYPH</name>
<feature type="domain" description="FAD-binding PCMH-type" evidence="4">
    <location>
        <begin position="1"/>
        <end position="181"/>
    </location>
</feature>
<dbReference type="PROSITE" id="PS51387">
    <property type="entry name" value="FAD_PCMH"/>
    <property type="match status" value="1"/>
</dbReference>
<evidence type="ECO:0000256" key="1">
    <source>
        <dbReference type="ARBA" id="ARBA00022630"/>
    </source>
</evidence>
<keyword evidence="2" id="KW-0274">FAD</keyword>
<dbReference type="InterPro" id="IPR016164">
    <property type="entry name" value="FAD-linked_Oxase-like_C"/>
</dbReference>
<evidence type="ECO:0000313" key="6">
    <source>
        <dbReference type="Proteomes" id="UP000474159"/>
    </source>
</evidence>
<comment type="caution">
    <text evidence="5">The sequence shown here is derived from an EMBL/GenBank/DDBJ whole genome shotgun (WGS) entry which is preliminary data.</text>
</comment>
<dbReference type="Proteomes" id="UP000474159">
    <property type="component" value="Unassembled WGS sequence"/>
</dbReference>
<protein>
    <submittedName>
        <fullName evidence="5">FAD-binding protein</fullName>
    </submittedName>
</protein>
<proteinExistence type="predicted"/>
<sequence>MRSYEPTGEDEAAGMVREAAGRTEPLRLVGADTKAGIGRPAQDAATLTVRGLSGITLYEPAEMVVAARAGTALAEVQALLAARGQMLPFEPMDHRRLMGSSGEPTFGAVAAANNSGPRRINAGAARDSLIGVRFVNGRGEVIKSGGRVMKNVTGLDLVKLMAGSWGTLGLLTEVTFKVLPVQERVATLAFSGLDDARAVEALSAALGSPFELTGAAHLPAGIGGPEARTLMRLEGFAESIDYRAGELRRLLKRFGLPEIVEGEAGAALWRGIRDVEAFAGGAEAVWRISTAPVRGAALAAEIARARAARWYYDWGGGLIWLATEAEAEGDAGAGAIRAALAAQGGHATLIRAPDPVRAAVPVFQPLAEPLMRVTRGLKAAHDPKGLFNPGRLYAGI</sequence>
<feature type="region of interest" description="Disordered" evidence="3">
    <location>
        <begin position="1"/>
        <end position="20"/>
    </location>
</feature>
<dbReference type="SUPFAM" id="SSF56176">
    <property type="entry name" value="FAD-binding/transporter-associated domain-like"/>
    <property type="match status" value="1"/>
</dbReference>
<dbReference type="PANTHER" id="PTHR11748">
    <property type="entry name" value="D-LACTATE DEHYDROGENASE"/>
    <property type="match status" value="1"/>
</dbReference>
<gene>
    <name evidence="5" type="ORF">F6X53_12885</name>
</gene>
<keyword evidence="1" id="KW-0285">Flavoprotein</keyword>
<dbReference type="EMBL" id="VZZK01000011">
    <property type="protein sequence ID" value="KAB1078897.1"/>
    <property type="molecule type" value="Genomic_DNA"/>
</dbReference>
<evidence type="ECO:0000256" key="2">
    <source>
        <dbReference type="ARBA" id="ARBA00022827"/>
    </source>
</evidence>
<evidence type="ECO:0000256" key="3">
    <source>
        <dbReference type="SAM" id="MobiDB-lite"/>
    </source>
</evidence>
<dbReference type="SUPFAM" id="SSF55103">
    <property type="entry name" value="FAD-linked oxidases, C-terminal domain"/>
    <property type="match status" value="1"/>
</dbReference>